<comment type="caution">
    <text evidence="1">The sequence shown here is derived from an EMBL/GenBank/DDBJ whole genome shotgun (WGS) entry which is preliminary data.</text>
</comment>
<accession>X1JAG2</accession>
<feature type="non-terminal residue" evidence="1">
    <location>
        <position position="61"/>
    </location>
</feature>
<evidence type="ECO:0000313" key="1">
    <source>
        <dbReference type="EMBL" id="GAH91701.1"/>
    </source>
</evidence>
<name>X1JAG2_9ZZZZ</name>
<protein>
    <submittedName>
        <fullName evidence="1">Uncharacterized protein</fullName>
    </submittedName>
</protein>
<dbReference type="EMBL" id="BARV01001081">
    <property type="protein sequence ID" value="GAH91701.1"/>
    <property type="molecule type" value="Genomic_DNA"/>
</dbReference>
<dbReference type="AlphaFoldDB" id="X1JAG2"/>
<organism evidence="1">
    <name type="scientific">marine sediment metagenome</name>
    <dbReference type="NCBI Taxonomy" id="412755"/>
    <lineage>
        <taxon>unclassified sequences</taxon>
        <taxon>metagenomes</taxon>
        <taxon>ecological metagenomes</taxon>
    </lineage>
</organism>
<sequence>MPSEYLLEVSRAKTIISKFRPEKWGYAVGGFFIFQEIRNIVIKDFYNFYIQWNFAWFFTFG</sequence>
<proteinExistence type="predicted"/>
<gene>
    <name evidence="1" type="ORF">S06H3_03348</name>
</gene>
<reference evidence="1" key="1">
    <citation type="journal article" date="2014" name="Front. Microbiol.">
        <title>High frequency of phylogenetically diverse reductive dehalogenase-homologous genes in deep subseafloor sedimentary metagenomes.</title>
        <authorList>
            <person name="Kawai M."/>
            <person name="Futagami T."/>
            <person name="Toyoda A."/>
            <person name="Takaki Y."/>
            <person name="Nishi S."/>
            <person name="Hori S."/>
            <person name="Arai W."/>
            <person name="Tsubouchi T."/>
            <person name="Morono Y."/>
            <person name="Uchiyama I."/>
            <person name="Ito T."/>
            <person name="Fujiyama A."/>
            <person name="Inagaki F."/>
            <person name="Takami H."/>
        </authorList>
    </citation>
    <scope>NUCLEOTIDE SEQUENCE</scope>
    <source>
        <strain evidence="1">Expedition CK06-06</strain>
    </source>
</reference>